<evidence type="ECO:0000313" key="2">
    <source>
        <dbReference type="EMBL" id="PLW24965.1"/>
    </source>
</evidence>
<organism evidence="2 3">
    <name type="scientific">Puccinia coronata f. sp. avenae</name>
    <dbReference type="NCBI Taxonomy" id="200324"/>
    <lineage>
        <taxon>Eukaryota</taxon>
        <taxon>Fungi</taxon>
        <taxon>Dikarya</taxon>
        <taxon>Basidiomycota</taxon>
        <taxon>Pucciniomycotina</taxon>
        <taxon>Pucciniomycetes</taxon>
        <taxon>Pucciniales</taxon>
        <taxon>Pucciniaceae</taxon>
        <taxon>Puccinia</taxon>
    </lineage>
</organism>
<dbReference type="EMBL" id="PGCI01000582">
    <property type="protein sequence ID" value="PLW24965.1"/>
    <property type="molecule type" value="Genomic_DNA"/>
</dbReference>
<dbReference type="AlphaFoldDB" id="A0A2N5THJ0"/>
<reference evidence="2 3" key="1">
    <citation type="submission" date="2017-11" db="EMBL/GenBank/DDBJ databases">
        <title>De novo assembly and phasing of dikaryotic genomes from two isolates of Puccinia coronata f. sp. avenae, the causal agent of oat crown rust.</title>
        <authorList>
            <person name="Miller M.E."/>
            <person name="Zhang Y."/>
            <person name="Omidvar V."/>
            <person name="Sperschneider J."/>
            <person name="Schwessinger B."/>
            <person name="Raley C."/>
            <person name="Palmer J.M."/>
            <person name="Garnica D."/>
            <person name="Upadhyaya N."/>
            <person name="Rathjen J."/>
            <person name="Taylor J.M."/>
            <person name="Park R.F."/>
            <person name="Dodds P.N."/>
            <person name="Hirsch C.D."/>
            <person name="Kianian S.F."/>
            <person name="Figueroa M."/>
        </authorList>
    </citation>
    <scope>NUCLEOTIDE SEQUENCE [LARGE SCALE GENOMIC DNA]</scope>
    <source>
        <strain evidence="2">12SD80</strain>
    </source>
</reference>
<accession>A0A2N5THJ0</accession>
<evidence type="ECO:0000256" key="1">
    <source>
        <dbReference type="SAM" id="MobiDB-lite"/>
    </source>
</evidence>
<gene>
    <name evidence="2" type="ORF">PCASD_25905</name>
</gene>
<dbReference type="Proteomes" id="UP000235392">
    <property type="component" value="Unassembled WGS sequence"/>
</dbReference>
<evidence type="ECO:0000313" key="3">
    <source>
        <dbReference type="Proteomes" id="UP000235392"/>
    </source>
</evidence>
<sequence>MAVPLCPTLGDNTKSIIPVHSDDCSDPTRKPVISKLALYNPYMTEQTKNYTGPSTSSPNTKPRGGGRRQLGAYNQARGLNRRYCAFKAFRELGNQGSPDVAICPLRMDGATTGTTCKSNNLPIPIRSNTRVLLKTRPTSYLRKRGGELMPDASYTYKRTHGKSSSSSHQAVSNRPRWLNRHNFSHKHTELSLDGTQRFILTNTGSLTTKQLFTALENTLKNQPLILRSILKVKQIFQPNRRTRFDLWVKDQSSAGLQRALGLDYTGRQILAEDLEKRNLSTIERVTQGMLPRYRLSRWKSYRDRIISKKQSPNGKALHLNQFMTWNINGIQSKLTCLKDLLLKNNVAVAAIQEHLRT</sequence>
<proteinExistence type="predicted"/>
<comment type="caution">
    <text evidence="2">The sequence shown here is derived from an EMBL/GenBank/DDBJ whole genome shotgun (WGS) entry which is preliminary data.</text>
</comment>
<protein>
    <submittedName>
        <fullName evidence="2">Uncharacterized protein</fullName>
    </submittedName>
</protein>
<name>A0A2N5THJ0_9BASI</name>
<feature type="region of interest" description="Disordered" evidence="1">
    <location>
        <begin position="44"/>
        <end position="70"/>
    </location>
</feature>
<feature type="non-terminal residue" evidence="2">
    <location>
        <position position="357"/>
    </location>
</feature>
<feature type="compositionally biased region" description="Polar residues" evidence="1">
    <location>
        <begin position="44"/>
        <end position="60"/>
    </location>
</feature>